<dbReference type="Gene3D" id="1.10.10.10">
    <property type="entry name" value="Winged helix-like DNA-binding domain superfamily/Winged helix DNA-binding domain"/>
    <property type="match status" value="1"/>
</dbReference>
<dbReference type="PRINTS" id="PR00039">
    <property type="entry name" value="HTHLYSR"/>
</dbReference>
<evidence type="ECO:0000256" key="2">
    <source>
        <dbReference type="ARBA" id="ARBA00023015"/>
    </source>
</evidence>
<dbReference type="Proteomes" id="UP001597158">
    <property type="component" value="Unassembled WGS sequence"/>
</dbReference>
<evidence type="ECO:0000256" key="1">
    <source>
        <dbReference type="ARBA" id="ARBA00009437"/>
    </source>
</evidence>
<organism evidence="6 7">
    <name type="scientific">Thauera mechernichensis</name>
    <dbReference type="NCBI Taxonomy" id="82788"/>
    <lineage>
        <taxon>Bacteria</taxon>
        <taxon>Pseudomonadati</taxon>
        <taxon>Pseudomonadota</taxon>
        <taxon>Betaproteobacteria</taxon>
        <taxon>Rhodocyclales</taxon>
        <taxon>Zoogloeaceae</taxon>
        <taxon>Thauera</taxon>
    </lineage>
</organism>
<accession>A0ABW3WE37</accession>
<gene>
    <name evidence="6" type="ORF">ACFQ4M_06390</name>
</gene>
<protein>
    <submittedName>
        <fullName evidence="6">LysR family transcriptional regulator</fullName>
    </submittedName>
</protein>
<dbReference type="PANTHER" id="PTHR30537">
    <property type="entry name" value="HTH-TYPE TRANSCRIPTIONAL REGULATOR"/>
    <property type="match status" value="1"/>
</dbReference>
<keyword evidence="7" id="KW-1185">Reference proteome</keyword>
<dbReference type="InterPro" id="IPR005119">
    <property type="entry name" value="LysR_subst-bd"/>
</dbReference>
<comment type="similarity">
    <text evidence="1">Belongs to the LysR transcriptional regulatory family.</text>
</comment>
<sequence length="296" mass="32171">MNWDDLRFLVTLGREGTLAATARQLGVDQTTVARRLRALEQSLGTPLFERDEGLWRPTAVGNRVLERAGRIEEDVAGIGRLAEADAGKVGGVLRVTAVSALIADWLVPRLADFYARHGEVRVDLVASNDNLNVARREADIAIRLARPASGDFLMRKLADMGFALYGAARGDLAVSAGDWVAYGEDLDHTPEMRRLQAMLGSGRIRLRTNDVRALLQAVADGIGHGLLPCFVADRHPGLVRLSGPAPILSRELWMLIHPDARPLARVAVMADWLVERFAADADGLQGRLGAGRPNAR</sequence>
<dbReference type="InterPro" id="IPR036390">
    <property type="entry name" value="WH_DNA-bd_sf"/>
</dbReference>
<dbReference type="RefSeq" id="WP_277833801.1">
    <property type="nucleotide sequence ID" value="NZ_JARQZE010000009.1"/>
</dbReference>
<keyword evidence="3" id="KW-0238">DNA-binding</keyword>
<dbReference type="SUPFAM" id="SSF53850">
    <property type="entry name" value="Periplasmic binding protein-like II"/>
    <property type="match status" value="1"/>
</dbReference>
<keyword evidence="4" id="KW-0804">Transcription</keyword>
<dbReference type="Gene3D" id="3.40.190.290">
    <property type="match status" value="2"/>
</dbReference>
<dbReference type="InterPro" id="IPR036388">
    <property type="entry name" value="WH-like_DNA-bd_sf"/>
</dbReference>
<dbReference type="SUPFAM" id="SSF46785">
    <property type="entry name" value="Winged helix' DNA-binding domain"/>
    <property type="match status" value="1"/>
</dbReference>
<dbReference type="InterPro" id="IPR000847">
    <property type="entry name" value="LysR_HTH_N"/>
</dbReference>
<comment type="caution">
    <text evidence="6">The sequence shown here is derived from an EMBL/GenBank/DDBJ whole genome shotgun (WGS) entry which is preliminary data.</text>
</comment>
<dbReference type="EMBL" id="JBHTMC010000010">
    <property type="protein sequence ID" value="MFD1263208.1"/>
    <property type="molecule type" value="Genomic_DNA"/>
</dbReference>
<dbReference type="PANTHER" id="PTHR30537:SF3">
    <property type="entry name" value="TRANSCRIPTIONAL REGULATORY PROTEIN"/>
    <property type="match status" value="1"/>
</dbReference>
<dbReference type="PROSITE" id="PS50931">
    <property type="entry name" value="HTH_LYSR"/>
    <property type="match status" value="1"/>
</dbReference>
<evidence type="ECO:0000259" key="5">
    <source>
        <dbReference type="PROSITE" id="PS50931"/>
    </source>
</evidence>
<name>A0ABW3WE37_9RHOO</name>
<evidence type="ECO:0000313" key="6">
    <source>
        <dbReference type="EMBL" id="MFD1263208.1"/>
    </source>
</evidence>
<dbReference type="Pfam" id="PF03466">
    <property type="entry name" value="LysR_substrate"/>
    <property type="match status" value="1"/>
</dbReference>
<evidence type="ECO:0000256" key="4">
    <source>
        <dbReference type="ARBA" id="ARBA00023163"/>
    </source>
</evidence>
<feature type="domain" description="HTH lysR-type" evidence="5">
    <location>
        <begin position="1"/>
        <end position="58"/>
    </location>
</feature>
<evidence type="ECO:0000256" key="3">
    <source>
        <dbReference type="ARBA" id="ARBA00023125"/>
    </source>
</evidence>
<dbReference type="InterPro" id="IPR058163">
    <property type="entry name" value="LysR-type_TF_proteobact-type"/>
</dbReference>
<keyword evidence="2" id="KW-0805">Transcription regulation</keyword>
<dbReference type="Pfam" id="PF00126">
    <property type="entry name" value="HTH_1"/>
    <property type="match status" value="1"/>
</dbReference>
<evidence type="ECO:0000313" key="7">
    <source>
        <dbReference type="Proteomes" id="UP001597158"/>
    </source>
</evidence>
<reference evidence="7" key="1">
    <citation type="journal article" date="2019" name="Int. J. Syst. Evol. Microbiol.">
        <title>The Global Catalogue of Microorganisms (GCM) 10K type strain sequencing project: providing services to taxonomists for standard genome sequencing and annotation.</title>
        <authorList>
            <consortium name="The Broad Institute Genomics Platform"/>
            <consortium name="The Broad Institute Genome Sequencing Center for Infectious Disease"/>
            <person name="Wu L."/>
            <person name="Ma J."/>
        </authorList>
    </citation>
    <scope>NUCLEOTIDE SEQUENCE [LARGE SCALE GENOMIC DNA]</scope>
    <source>
        <strain evidence="7">CCUG 48884</strain>
    </source>
</reference>
<proteinExistence type="inferred from homology"/>